<dbReference type="GO" id="GO:0007165">
    <property type="term" value="P:signal transduction"/>
    <property type="evidence" value="ECO:0007669"/>
    <property type="project" value="InterPro"/>
</dbReference>
<dbReference type="InterPro" id="IPR003959">
    <property type="entry name" value="ATPase_AAA_core"/>
</dbReference>
<dbReference type="EMBL" id="JARQWQ010000037">
    <property type="protein sequence ID" value="KAK2560112.1"/>
    <property type="molecule type" value="Genomic_DNA"/>
</dbReference>
<accession>A0AAD9QEZ0</accession>
<dbReference type="GO" id="GO:0043531">
    <property type="term" value="F:ADP binding"/>
    <property type="evidence" value="ECO:0007669"/>
    <property type="project" value="InterPro"/>
</dbReference>
<dbReference type="Pfam" id="PF13424">
    <property type="entry name" value="TPR_12"/>
    <property type="match status" value="1"/>
</dbReference>
<dbReference type="InterPro" id="IPR011990">
    <property type="entry name" value="TPR-like_helical_dom_sf"/>
</dbReference>
<evidence type="ECO:0000259" key="1">
    <source>
        <dbReference type="PROSITE" id="PS50017"/>
    </source>
</evidence>
<proteinExistence type="predicted"/>
<dbReference type="InterPro" id="IPR000906">
    <property type="entry name" value="ZU5_dom"/>
</dbReference>
<dbReference type="Gene3D" id="3.40.50.300">
    <property type="entry name" value="P-loop containing nucleotide triphosphate hydrolases"/>
    <property type="match status" value="1"/>
</dbReference>
<dbReference type="InterPro" id="IPR027417">
    <property type="entry name" value="P-loop_NTPase"/>
</dbReference>
<dbReference type="SUPFAM" id="SSF47986">
    <property type="entry name" value="DEATH domain"/>
    <property type="match status" value="1"/>
</dbReference>
<dbReference type="Pfam" id="PF00531">
    <property type="entry name" value="Death"/>
    <property type="match status" value="1"/>
</dbReference>
<dbReference type="PROSITE" id="PS50017">
    <property type="entry name" value="DEATH_DOMAIN"/>
    <property type="match status" value="1"/>
</dbReference>
<dbReference type="InterPro" id="IPR000488">
    <property type="entry name" value="Death_dom"/>
</dbReference>
<gene>
    <name evidence="2" type="ORF">P5673_017076</name>
</gene>
<dbReference type="SUPFAM" id="SSF52540">
    <property type="entry name" value="P-loop containing nucleoside triphosphate hydrolases"/>
    <property type="match status" value="1"/>
</dbReference>
<dbReference type="InterPro" id="IPR016729">
    <property type="entry name" value="FADD"/>
</dbReference>
<comment type="caution">
    <text evidence="2">The sequence shown here is derived from an EMBL/GenBank/DDBJ whole genome shotgun (WGS) entry which is preliminary data.</text>
</comment>
<name>A0AAD9QEZ0_ACRCE</name>
<dbReference type="InterPro" id="IPR011029">
    <property type="entry name" value="DEATH-like_dom_sf"/>
</dbReference>
<feature type="domain" description="Death" evidence="1">
    <location>
        <begin position="1183"/>
        <end position="1266"/>
    </location>
</feature>
<reference evidence="2" key="1">
    <citation type="journal article" date="2023" name="G3 (Bethesda)">
        <title>Whole genome assembly and annotation of the endangered Caribbean coral Acropora cervicornis.</title>
        <authorList>
            <person name="Selwyn J.D."/>
            <person name="Vollmer S.V."/>
        </authorList>
    </citation>
    <scope>NUCLEOTIDE SEQUENCE</scope>
    <source>
        <strain evidence="2">K2</strain>
    </source>
</reference>
<dbReference type="SUPFAM" id="SSF48452">
    <property type="entry name" value="TPR-like"/>
    <property type="match status" value="1"/>
</dbReference>
<dbReference type="PRINTS" id="PR00364">
    <property type="entry name" value="DISEASERSIST"/>
</dbReference>
<reference evidence="2" key="2">
    <citation type="journal article" date="2023" name="Science">
        <title>Genomic signatures of disease resistance in endangered staghorn corals.</title>
        <authorList>
            <person name="Vollmer S.V."/>
            <person name="Selwyn J.D."/>
            <person name="Despard B.A."/>
            <person name="Roesel C.L."/>
        </authorList>
    </citation>
    <scope>NUCLEOTIDE SEQUENCE</scope>
    <source>
        <strain evidence="2">K2</strain>
    </source>
</reference>
<organism evidence="2 3">
    <name type="scientific">Acropora cervicornis</name>
    <name type="common">Staghorn coral</name>
    <dbReference type="NCBI Taxonomy" id="6130"/>
    <lineage>
        <taxon>Eukaryota</taxon>
        <taxon>Metazoa</taxon>
        <taxon>Cnidaria</taxon>
        <taxon>Anthozoa</taxon>
        <taxon>Hexacorallia</taxon>
        <taxon>Scleractinia</taxon>
        <taxon>Astrocoeniina</taxon>
        <taxon>Acroporidae</taxon>
        <taxon>Acropora</taxon>
    </lineage>
</organism>
<dbReference type="PANTHER" id="PTHR15077">
    <property type="entry name" value="FAS-ASSOCIATING DEATH DOMAIN-CONTAINING PROTEIN FADD"/>
    <property type="match status" value="1"/>
</dbReference>
<evidence type="ECO:0000313" key="3">
    <source>
        <dbReference type="Proteomes" id="UP001249851"/>
    </source>
</evidence>
<dbReference type="Proteomes" id="UP001249851">
    <property type="component" value="Unassembled WGS sequence"/>
</dbReference>
<dbReference type="CDD" id="cd01670">
    <property type="entry name" value="Death"/>
    <property type="match status" value="1"/>
</dbReference>
<keyword evidence="3" id="KW-1185">Reference proteome</keyword>
<dbReference type="Pfam" id="PF00791">
    <property type="entry name" value="ZU5"/>
    <property type="match status" value="1"/>
</dbReference>
<dbReference type="Gene3D" id="1.25.40.10">
    <property type="entry name" value="Tetratricopeptide repeat domain"/>
    <property type="match status" value="1"/>
</dbReference>
<dbReference type="Gene3D" id="1.10.533.10">
    <property type="entry name" value="Death Domain, Fas"/>
    <property type="match status" value="1"/>
</dbReference>
<dbReference type="SMART" id="SM00005">
    <property type="entry name" value="DEATH"/>
    <property type="match status" value="1"/>
</dbReference>
<dbReference type="Pfam" id="PF00004">
    <property type="entry name" value="AAA"/>
    <property type="match status" value="1"/>
</dbReference>
<sequence>MAAVGVTSASPEISPSFDKLLREVTANLSPEELSHAVSSIKTNFEGKFNAKDDQDLYSCLHLFANQGVVSEDNLTLLEKFVVTPHTSKKATIEEKIHNFKATRPFQEPRKEELTGRNRDLTNVISMLTTDRSSVLNLYGSSGVGKTRLATEAFSQWSGPKFKVDLREIDEMKDVHFHVFLALSERSGQVEVSYEANTVIAKMEQVKRNSERDILLFLDNADKFVAAANELNASFDSLLDRLLDTPSGKTTRINLKILLTSRSEFRQGSPLKVQNHELRALGRESSDQLLLNQGRISEVPINQREKLVDMCKGKPLLLNGMAAILRQEIADAERLLGTIEQELDVPQSLETEPPSKETKKVERFDVKEEGIDQEQLACLRKIFFFLPTKKLQDTAVSLSLFCRPFTVETAAKILDVDSSEAAIRLEGMRNSQVITVTEDKELHYDIHPLMRNFLKSVGNNKKFSEAFQKSKENFSKHFVSRLTELSSLLDKDFVKASESFEVEKQNFELALDISLKSDSLLISKEHHESLMICRIVHHSVFRSEMRCQEALQVLKLEGWRNAANVLKEPKEILSRMPKDSKKTDSFKLARSSFLFAEGEVFYAGGNFPRALKVLNKSLKIMEVLLKSHTSTSRCLNYDQAYEYAKKAYDIRKDVLGNHPLTARSAFQMAEICLYLDEFDEADEYYEEAWEIEKTLGQGNHSEVRDRIISSYMKKLSGRRKKAFEEEVFEFYKRCWDEERSCEDFAFTQANKKIIDYINEQLESGRGDKEMKKKYQREALWFYEGTWKSPDTKRLPYEFREDILTTLLRLCDILGEKELLGKYKVDEFKFYEKRWKKEKKVMKQQDKYDILSTLVDRGTFLSYDEKVVKYNKLLQDEGGVQEEEVEIHEQGDHEQDDTVGDFGEELTQTTEHLQEEPVEEHPEKKTIFEGVVTSEGTHLDLYPWGVHLTFPPGSVSESPHLMVHRWKYGACLPTIGEHEAVVSNVIEISAKEEVEALEFEDEVKLALSHSASDLEGYELVIKKLLDAESNEWEEVEGCESIRGISEFNPRTGSAPVEFYGIPLKDAKLLDAPALIVIAACRSMIDEDRYQDFCKQCEIQGNHRVLESFFKFLAGLTLENQESCFEAIVCALHNQGSSTEGSLDHIIHRLQKAWKNPPKSLLIIAEVGSVKHPRGREAVMTLLNSKRELIPIVAKQVNTSWKRVARELGLTLDEIDNIQEEDKDDHERCCKVLDTWCQRHGSEAKIKKLMKTLTDAGLAIVNNDVIKCLGLLDRNG</sequence>
<protein>
    <recommendedName>
        <fullName evidence="1">Death domain-containing protein</fullName>
    </recommendedName>
</protein>
<dbReference type="AlphaFoldDB" id="A0AAD9QEZ0"/>
<evidence type="ECO:0000313" key="2">
    <source>
        <dbReference type="EMBL" id="KAK2560112.1"/>
    </source>
</evidence>
<dbReference type="Gene3D" id="2.60.220.30">
    <property type="match status" value="1"/>
</dbReference>